<dbReference type="Gene3D" id="3.30.70.20">
    <property type="match status" value="1"/>
</dbReference>
<dbReference type="PANTHER" id="PTHR30176">
    <property type="entry name" value="FERREDOXIN-TYPE PROTEIN NAPH"/>
    <property type="match status" value="1"/>
</dbReference>
<evidence type="ECO:0000313" key="10">
    <source>
        <dbReference type="Proteomes" id="UP000530850"/>
    </source>
</evidence>
<evidence type="ECO:0000256" key="5">
    <source>
        <dbReference type="ARBA" id="ARBA00023004"/>
    </source>
</evidence>
<evidence type="ECO:0000256" key="2">
    <source>
        <dbReference type="ARBA" id="ARBA00022485"/>
    </source>
</evidence>
<name>A0A7W5D175_9ACTN</name>
<dbReference type="InterPro" id="IPR017900">
    <property type="entry name" value="4Fe4S_Fe_S_CS"/>
</dbReference>
<keyword evidence="7" id="KW-0812">Transmembrane</keyword>
<keyword evidence="5" id="KW-0408">Iron</keyword>
<keyword evidence="1" id="KW-0813">Transport</keyword>
<dbReference type="InterPro" id="IPR051684">
    <property type="entry name" value="Electron_Trans/Redox"/>
</dbReference>
<evidence type="ECO:0000259" key="8">
    <source>
        <dbReference type="PROSITE" id="PS51379"/>
    </source>
</evidence>
<comment type="caution">
    <text evidence="9">The sequence shown here is derived from an EMBL/GenBank/DDBJ whole genome shotgun (WGS) entry which is preliminary data.</text>
</comment>
<evidence type="ECO:0000313" key="9">
    <source>
        <dbReference type="EMBL" id="MBB3170290.1"/>
    </source>
</evidence>
<accession>A0A7W5D175</accession>
<organism evidence="9 10">
    <name type="scientific">Parvibacter caecicola</name>
    <dbReference type="NCBI Taxonomy" id="747645"/>
    <lineage>
        <taxon>Bacteria</taxon>
        <taxon>Bacillati</taxon>
        <taxon>Actinomycetota</taxon>
        <taxon>Coriobacteriia</taxon>
        <taxon>Coriobacteriales</taxon>
        <taxon>Coriobacteriaceae</taxon>
        <taxon>Parvibacter</taxon>
    </lineage>
</organism>
<feature type="transmembrane region" description="Helical" evidence="7">
    <location>
        <begin position="156"/>
        <end position="174"/>
    </location>
</feature>
<dbReference type="RefSeq" id="WP_214646956.1">
    <property type="nucleotide sequence ID" value="NZ_CAPYQC010000011.1"/>
</dbReference>
<dbReference type="EMBL" id="JACHYA010000001">
    <property type="protein sequence ID" value="MBB3170290.1"/>
    <property type="molecule type" value="Genomic_DNA"/>
</dbReference>
<keyword evidence="7" id="KW-0472">Membrane</keyword>
<evidence type="ECO:0000256" key="6">
    <source>
        <dbReference type="ARBA" id="ARBA00023014"/>
    </source>
</evidence>
<dbReference type="PROSITE" id="PS00198">
    <property type="entry name" value="4FE4S_FER_1"/>
    <property type="match status" value="1"/>
</dbReference>
<dbReference type="Pfam" id="PF13237">
    <property type="entry name" value="Fer4_10"/>
    <property type="match status" value="1"/>
</dbReference>
<dbReference type="Proteomes" id="UP000530850">
    <property type="component" value="Unassembled WGS sequence"/>
</dbReference>
<dbReference type="Pfam" id="PF12801">
    <property type="entry name" value="Fer4_5"/>
    <property type="match status" value="2"/>
</dbReference>
<dbReference type="GO" id="GO:0051539">
    <property type="term" value="F:4 iron, 4 sulfur cluster binding"/>
    <property type="evidence" value="ECO:0007669"/>
    <property type="project" value="UniProtKB-KW"/>
</dbReference>
<protein>
    <submittedName>
        <fullName evidence="9">Ferredoxin-type protein NapH</fullName>
    </submittedName>
</protein>
<evidence type="ECO:0000256" key="4">
    <source>
        <dbReference type="ARBA" id="ARBA00022982"/>
    </source>
</evidence>
<dbReference type="AlphaFoldDB" id="A0A7W5D175"/>
<evidence type="ECO:0000256" key="7">
    <source>
        <dbReference type="SAM" id="Phobius"/>
    </source>
</evidence>
<evidence type="ECO:0000256" key="3">
    <source>
        <dbReference type="ARBA" id="ARBA00022723"/>
    </source>
</evidence>
<dbReference type="PANTHER" id="PTHR30176:SF3">
    <property type="entry name" value="FERREDOXIN-TYPE PROTEIN NAPH"/>
    <property type="match status" value="1"/>
</dbReference>
<dbReference type="SUPFAM" id="SSF54862">
    <property type="entry name" value="4Fe-4S ferredoxins"/>
    <property type="match status" value="1"/>
</dbReference>
<evidence type="ECO:0000256" key="1">
    <source>
        <dbReference type="ARBA" id="ARBA00022448"/>
    </source>
</evidence>
<dbReference type="GO" id="GO:0046872">
    <property type="term" value="F:metal ion binding"/>
    <property type="evidence" value="ECO:0007669"/>
    <property type="project" value="UniProtKB-KW"/>
</dbReference>
<keyword evidence="3" id="KW-0479">Metal-binding</keyword>
<dbReference type="GO" id="GO:0005886">
    <property type="term" value="C:plasma membrane"/>
    <property type="evidence" value="ECO:0007669"/>
    <property type="project" value="TreeGrafter"/>
</dbReference>
<proteinExistence type="predicted"/>
<sequence length="324" mass="33183">MMAAGGSGRPKTAAAAKGPGRITVARRLVQVAALALFCLPVLAAGWGLFGAFSGTETEVATPALGPFYGSLASSSVAGVTLLDPLAVLEMAAAAKSFDPLWLVGALPVVLVYGLVRGRAFCGWVCPVNLLGEGADWLRGKLGLPDGGRPLPRRAKIAMAAATVVLSALAAFPLFQAVSPIGAVNKGLAFGGFAGALTLVAVLTCDLLWKRRAWCRSLCPLGGLYQVLGRAGQLNVAISPSECTHCGRCQKACLADPSILQPALSGQQLQVKAGDCMACGACIDACPSRALRFQLGRRGKGPCSAAEPFGESSAETVTMTVSNRT</sequence>
<keyword evidence="7" id="KW-1133">Transmembrane helix</keyword>
<feature type="domain" description="4Fe-4S ferredoxin-type" evidence="8">
    <location>
        <begin position="266"/>
        <end position="295"/>
    </location>
</feature>
<feature type="transmembrane region" description="Helical" evidence="7">
    <location>
        <begin position="186"/>
        <end position="208"/>
    </location>
</feature>
<keyword evidence="6" id="KW-0411">Iron-sulfur</keyword>
<dbReference type="InterPro" id="IPR017896">
    <property type="entry name" value="4Fe4S_Fe-S-bd"/>
</dbReference>
<dbReference type="PROSITE" id="PS51379">
    <property type="entry name" value="4FE4S_FER_2"/>
    <property type="match status" value="2"/>
</dbReference>
<feature type="domain" description="4Fe-4S ferredoxin-type" evidence="8">
    <location>
        <begin position="233"/>
        <end position="262"/>
    </location>
</feature>
<reference evidence="9 10" key="1">
    <citation type="submission" date="2020-08" db="EMBL/GenBank/DDBJ databases">
        <title>Sequencing the genomes of 1000 actinobacteria strains.</title>
        <authorList>
            <person name="Klenk H.-P."/>
        </authorList>
    </citation>
    <scope>NUCLEOTIDE SEQUENCE [LARGE SCALE GENOMIC DNA]</scope>
    <source>
        <strain evidence="9 10">DSM 22242</strain>
    </source>
</reference>
<keyword evidence="4" id="KW-0249">Electron transport</keyword>
<dbReference type="GeneID" id="93357125"/>
<gene>
    <name evidence="9" type="ORF">FHR31_000070</name>
</gene>
<keyword evidence="2" id="KW-0004">4Fe-4S</keyword>